<dbReference type="Proteomes" id="UP001138757">
    <property type="component" value="Unassembled WGS sequence"/>
</dbReference>
<comment type="caution">
    <text evidence="1">The sequence shown here is derived from an EMBL/GenBank/DDBJ whole genome shotgun (WGS) entry which is preliminary data.</text>
</comment>
<keyword evidence="2" id="KW-1185">Reference proteome</keyword>
<protein>
    <submittedName>
        <fullName evidence="1">Uncharacterized protein</fullName>
    </submittedName>
</protein>
<dbReference type="RefSeq" id="WP_214624754.1">
    <property type="nucleotide sequence ID" value="NZ_JAHGAW010000011.1"/>
</dbReference>
<sequence length="282" mass="31986">MTDGTHGARCFVIMHGLPRSLLWTERNIIRHVLEPFRAVCGPLTLVAHFNHPDVIDNPRSGERKVATMLPDMSRLAPEILMIERQHAANVEGKYQILKDHDLRSGDPSPNTHMNLLQGYYSLRRAWTLATQAGLKQGDIVLLLRPDLDYIDPWPAADLVAMIREQGRDLVCPDWHSFGGLNDRMAVASYEGARVFASRWDMVEEIAKADTPRSSEEILAYCIERAGLAVGTFSSRGPRVRADGRTQYDAFEPSLAQKYRWKIRSKLVRTGIRPLRSLTRYIP</sequence>
<gene>
    <name evidence="1" type="ORF">KK488_16220</name>
</gene>
<evidence type="ECO:0000313" key="2">
    <source>
        <dbReference type="Proteomes" id="UP001138757"/>
    </source>
</evidence>
<accession>A0A9X1DED4</accession>
<dbReference type="AlphaFoldDB" id="A0A9X1DED4"/>
<proteinExistence type="predicted"/>
<dbReference type="EMBL" id="JAHGAW010000011">
    <property type="protein sequence ID" value="MBT2188501.1"/>
    <property type="molecule type" value="Genomic_DNA"/>
</dbReference>
<name>A0A9X1DED4_9SPHN</name>
<reference evidence="1" key="1">
    <citation type="submission" date="2021-05" db="EMBL/GenBank/DDBJ databases">
        <title>Genome of Sphingobium sp. strain.</title>
        <authorList>
            <person name="Fan R."/>
        </authorList>
    </citation>
    <scope>NUCLEOTIDE SEQUENCE</scope>
    <source>
        <strain evidence="1">H33</strain>
    </source>
</reference>
<evidence type="ECO:0000313" key="1">
    <source>
        <dbReference type="EMBL" id="MBT2188501.1"/>
    </source>
</evidence>
<organism evidence="1 2">
    <name type="scientific">Sphingobium nicotianae</name>
    <dbReference type="NCBI Taxonomy" id="2782607"/>
    <lineage>
        <taxon>Bacteria</taxon>
        <taxon>Pseudomonadati</taxon>
        <taxon>Pseudomonadota</taxon>
        <taxon>Alphaproteobacteria</taxon>
        <taxon>Sphingomonadales</taxon>
        <taxon>Sphingomonadaceae</taxon>
        <taxon>Sphingobium</taxon>
    </lineage>
</organism>